<evidence type="ECO:0000313" key="22">
    <source>
        <dbReference type="Proteomes" id="UP001172155"/>
    </source>
</evidence>
<dbReference type="InterPro" id="IPR001579">
    <property type="entry name" value="Glyco_hydro_18_chit_AS"/>
</dbReference>
<keyword evidence="10" id="KW-0119">Carbohydrate metabolism</keyword>
<dbReference type="CDD" id="cd00118">
    <property type="entry name" value="LysM"/>
    <property type="match status" value="2"/>
</dbReference>
<feature type="domain" description="Chitin-binding type-1" evidence="18">
    <location>
        <begin position="228"/>
        <end position="297"/>
    </location>
</feature>
<dbReference type="EMBL" id="JAUKUD010000001">
    <property type="protein sequence ID" value="KAK0755000.1"/>
    <property type="molecule type" value="Genomic_DNA"/>
</dbReference>
<feature type="transmembrane region" description="Helical" evidence="16">
    <location>
        <begin position="980"/>
        <end position="1001"/>
    </location>
</feature>
<evidence type="ECO:0000313" key="21">
    <source>
        <dbReference type="EMBL" id="KAK0755000.1"/>
    </source>
</evidence>
<keyword evidence="11 14" id="KW-0326">Glycosidase</keyword>
<organism evidence="21 22">
    <name type="scientific">Schizothecium vesticola</name>
    <dbReference type="NCBI Taxonomy" id="314040"/>
    <lineage>
        <taxon>Eukaryota</taxon>
        <taxon>Fungi</taxon>
        <taxon>Dikarya</taxon>
        <taxon>Ascomycota</taxon>
        <taxon>Pezizomycotina</taxon>
        <taxon>Sordariomycetes</taxon>
        <taxon>Sordariomycetidae</taxon>
        <taxon>Sordariales</taxon>
        <taxon>Schizotheciaceae</taxon>
        <taxon>Schizothecium</taxon>
    </lineage>
</organism>
<evidence type="ECO:0000256" key="3">
    <source>
        <dbReference type="ARBA" id="ARBA00008682"/>
    </source>
</evidence>
<feature type="disulfide bond" evidence="13">
    <location>
        <begin position="291"/>
        <end position="295"/>
    </location>
</feature>
<feature type="chain" id="PRO_5041431735" description="chitinase" evidence="17">
    <location>
        <begin position="21"/>
        <end position="1067"/>
    </location>
</feature>
<dbReference type="InterPro" id="IPR036861">
    <property type="entry name" value="Endochitinase-like_sf"/>
</dbReference>
<keyword evidence="17" id="KW-0732">Signal</keyword>
<evidence type="ECO:0000256" key="5">
    <source>
        <dbReference type="ARBA" id="ARBA00022525"/>
    </source>
</evidence>
<accession>A0AA40FC14</accession>
<evidence type="ECO:0000259" key="19">
    <source>
        <dbReference type="PROSITE" id="PS51782"/>
    </source>
</evidence>
<keyword evidence="8" id="KW-0146">Chitin degradation</keyword>
<dbReference type="CDD" id="cd00035">
    <property type="entry name" value="ChtBD1"/>
    <property type="match status" value="1"/>
</dbReference>
<dbReference type="Pfam" id="PF01476">
    <property type="entry name" value="LysM"/>
    <property type="match status" value="3"/>
</dbReference>
<reference evidence="21" key="1">
    <citation type="submission" date="2023-06" db="EMBL/GenBank/DDBJ databases">
        <title>Genome-scale phylogeny and comparative genomics of the fungal order Sordariales.</title>
        <authorList>
            <consortium name="Lawrence Berkeley National Laboratory"/>
            <person name="Hensen N."/>
            <person name="Bonometti L."/>
            <person name="Westerberg I."/>
            <person name="Brannstrom I.O."/>
            <person name="Guillou S."/>
            <person name="Cros-Aarteil S."/>
            <person name="Calhoun S."/>
            <person name="Haridas S."/>
            <person name="Kuo A."/>
            <person name="Mondo S."/>
            <person name="Pangilinan J."/>
            <person name="Riley R."/>
            <person name="LaButti K."/>
            <person name="Andreopoulos B."/>
            <person name="Lipzen A."/>
            <person name="Chen C."/>
            <person name="Yanf M."/>
            <person name="Daum C."/>
            <person name="Ng V."/>
            <person name="Clum A."/>
            <person name="Steindorff A."/>
            <person name="Ohm R."/>
            <person name="Martin F."/>
            <person name="Silar P."/>
            <person name="Natvig D."/>
            <person name="Lalanne C."/>
            <person name="Gautier V."/>
            <person name="Ament-velasquez S.L."/>
            <person name="Kruys A."/>
            <person name="Hutchinson M.I."/>
            <person name="Powell A.J."/>
            <person name="Barry K."/>
            <person name="Miller A.N."/>
            <person name="Grigoriev I.V."/>
            <person name="Debuchy R."/>
            <person name="Gladieux P."/>
            <person name="Thoren M.H."/>
            <person name="Johannesson H."/>
        </authorList>
    </citation>
    <scope>NUCLEOTIDE SEQUENCE</scope>
    <source>
        <strain evidence="21">SMH3187-1</strain>
    </source>
</reference>
<keyword evidence="9" id="KW-0843">Virulence</keyword>
<dbReference type="SUPFAM" id="SSF54556">
    <property type="entry name" value="Chitinase insertion domain"/>
    <property type="match status" value="1"/>
</dbReference>
<evidence type="ECO:0000256" key="7">
    <source>
        <dbReference type="ARBA" id="ARBA00022801"/>
    </source>
</evidence>
<protein>
    <recommendedName>
        <fullName evidence="4">chitinase</fullName>
        <ecNumber evidence="4">3.2.1.14</ecNumber>
    </recommendedName>
</protein>
<keyword evidence="16" id="KW-0812">Transmembrane</keyword>
<keyword evidence="16" id="KW-1133">Transmembrane helix</keyword>
<keyword evidence="16" id="KW-0472">Membrane</keyword>
<sequence length="1067" mass="115630">MRLNHAVVLAALGSLGLAGASVVVARADCKAYKIVSGDTCSGIASTRCGGIKLDDLYSYNLGLKDKCSNLKLGDYVCCNKGTLPDMDPPANSDGTCKYYQVQSGDSCWGIANTRCNPIIDLAQLLKFNGMTEANCSTIALKQALCCSKGTKPDFRPKKKADGSCVWHEVAKDEVCGSIAAANSLTVDELKSFNVGKTWGFNGCERLQPKQRICLSDGTPPFPAEAENKVDCGPRKQGTKAPTNGTKWADLNPCPLNVCCNTWGFCGTTPEFCVDTTIDKTPGSSKNNTNGCISNCGLDIVNNKSPPSSFAKVGYFESWNPYTRPCLNMDVTQINKAGEGYTHIHFAFGNLTNDFQVSVSGVQDQWDKFVKLTGVKRVVAFGGWAFSNEPGTNHIIRNGVKPANRAKFAANIVDFVKKNNLDGVDFDWEYPGATDIDGSEPGTPDDGGNYLEFLKIVRSSLGSGKTLSFAAPASFWYLKNFLIKEMAQVVDYIVYMTYDLHGQWDVDNKWAVEGCLGGNCLRSHVNKTETLYSLAMVTKAGVPANKVMVGVSSYGRSFKMAKADCRGPDCTFLGTKNNSMAKAGACTRTSGYIADAEIRQIKEIMDMGWSDAKYVSTYDEESDSDIFIYSDDEWVAWMDVETKKRRTALYKSLGFAGTSDWAVDLQDDYGQMAAGGGGSGNNGSLDLSVNCDLTKSYTGLDALNNDAGNMWEPCLAMHSVTVLQGMLTKSFDGYDAVAQGYDELFPTYSKYIKDTMNDRLGVWMWNDKDGKKPGHTYYKCFAAPGTVFAKRQDAKEAACNNLPGKTGDDYSYWYERQDENGWKKSLSAAGFDPDWVEGRTIEDTDGVFNCPFPEAGCITTNTKIYGFPQRKDNIDIPNPKDVIVAAKGNLTALLDQYSIMYADIGFDSFDGSLGDAVEVLAVPVFMLRDAIDLMGEVKELAAKINAENTKNLILKIVEAVLMLIPFVGGALGAIGKTSAALARFLTAVDVAGNAGLGIYSIIEDPAMAPVAIFGMLMGALGTPSGATYRRVGKIKSEMTPEMKANMGKSFRELNPKVESISGKMCAAK</sequence>
<keyword evidence="13" id="KW-1015">Disulfide bond</keyword>
<feature type="domain" description="LysM" evidence="19">
    <location>
        <begin position="165"/>
        <end position="214"/>
    </location>
</feature>
<evidence type="ECO:0000256" key="17">
    <source>
        <dbReference type="SAM" id="SignalP"/>
    </source>
</evidence>
<dbReference type="InterPro" id="IPR018392">
    <property type="entry name" value="LysM"/>
</dbReference>
<evidence type="ECO:0000259" key="18">
    <source>
        <dbReference type="PROSITE" id="PS50941"/>
    </source>
</evidence>
<comment type="similarity">
    <text evidence="3">Belongs to the glycosyl hydrolase 18 family. Chitinase class V subfamily.</text>
</comment>
<feature type="disulfide bond" evidence="13">
    <location>
        <begin position="258"/>
        <end position="272"/>
    </location>
</feature>
<gene>
    <name evidence="21" type="ORF">B0T18DRAFT_455257</name>
</gene>
<evidence type="ECO:0000256" key="2">
    <source>
        <dbReference type="ARBA" id="ARBA00004613"/>
    </source>
</evidence>
<dbReference type="Pfam" id="PF00187">
    <property type="entry name" value="Chitin_bind_1"/>
    <property type="match status" value="1"/>
</dbReference>
<evidence type="ECO:0000256" key="9">
    <source>
        <dbReference type="ARBA" id="ARBA00023026"/>
    </source>
</evidence>
<evidence type="ECO:0000256" key="16">
    <source>
        <dbReference type="SAM" id="Phobius"/>
    </source>
</evidence>
<evidence type="ECO:0000256" key="12">
    <source>
        <dbReference type="ARBA" id="ARBA00023326"/>
    </source>
</evidence>
<dbReference type="SMART" id="SM00636">
    <property type="entry name" value="Glyco_18"/>
    <property type="match status" value="1"/>
</dbReference>
<dbReference type="GO" id="GO:0005576">
    <property type="term" value="C:extracellular region"/>
    <property type="evidence" value="ECO:0007669"/>
    <property type="project" value="UniProtKB-SubCell"/>
</dbReference>
<evidence type="ECO:0000256" key="15">
    <source>
        <dbReference type="SAM" id="MobiDB-lite"/>
    </source>
</evidence>
<dbReference type="SUPFAM" id="SSF57016">
    <property type="entry name" value="Plant lectins/antimicrobial peptides"/>
    <property type="match status" value="1"/>
</dbReference>
<dbReference type="Gene3D" id="3.20.20.80">
    <property type="entry name" value="Glycosidases"/>
    <property type="match status" value="1"/>
</dbReference>
<dbReference type="PROSITE" id="PS51910">
    <property type="entry name" value="GH18_2"/>
    <property type="match status" value="1"/>
</dbReference>
<feature type="signal peptide" evidence="17">
    <location>
        <begin position="1"/>
        <end position="20"/>
    </location>
</feature>
<dbReference type="AlphaFoldDB" id="A0AA40FC14"/>
<name>A0AA40FC14_9PEZI</name>
<evidence type="ECO:0000256" key="11">
    <source>
        <dbReference type="ARBA" id="ARBA00023295"/>
    </source>
</evidence>
<dbReference type="SMART" id="SM00257">
    <property type="entry name" value="LysM"/>
    <property type="match status" value="3"/>
</dbReference>
<dbReference type="InterPro" id="IPR001002">
    <property type="entry name" value="Chitin-bd_1"/>
</dbReference>
<feature type="domain" description="LysM" evidence="19">
    <location>
        <begin position="97"/>
        <end position="146"/>
    </location>
</feature>
<dbReference type="Proteomes" id="UP001172155">
    <property type="component" value="Unassembled WGS sequence"/>
</dbReference>
<dbReference type="GO" id="GO:0000272">
    <property type="term" value="P:polysaccharide catabolic process"/>
    <property type="evidence" value="ECO:0007669"/>
    <property type="project" value="UniProtKB-KW"/>
</dbReference>
<evidence type="ECO:0000256" key="14">
    <source>
        <dbReference type="RuleBase" id="RU000489"/>
    </source>
</evidence>
<dbReference type="Gene3D" id="3.30.60.10">
    <property type="entry name" value="Endochitinase-like"/>
    <property type="match status" value="1"/>
</dbReference>
<evidence type="ECO:0000256" key="13">
    <source>
        <dbReference type="PROSITE-ProRule" id="PRU00261"/>
    </source>
</evidence>
<feature type="disulfide bond" evidence="13">
    <location>
        <begin position="253"/>
        <end position="265"/>
    </location>
</feature>
<dbReference type="PROSITE" id="PS50941">
    <property type="entry name" value="CHIT_BIND_I_2"/>
    <property type="match status" value="1"/>
</dbReference>
<dbReference type="GO" id="GO:0008061">
    <property type="term" value="F:chitin binding"/>
    <property type="evidence" value="ECO:0007669"/>
    <property type="project" value="UniProtKB-UniRule"/>
</dbReference>
<comment type="caution">
    <text evidence="21">The sequence shown here is derived from an EMBL/GenBank/DDBJ whole genome shotgun (WGS) entry which is preliminary data.</text>
</comment>
<feature type="domain" description="GH18" evidence="20">
    <location>
        <begin position="309"/>
        <end position="679"/>
    </location>
</feature>
<dbReference type="InterPro" id="IPR029070">
    <property type="entry name" value="Chitinase_insertion_sf"/>
</dbReference>
<dbReference type="PANTHER" id="PTHR47700:SF2">
    <property type="entry name" value="CHITINASE"/>
    <property type="match status" value="1"/>
</dbReference>
<dbReference type="Pfam" id="PF00704">
    <property type="entry name" value="Glyco_hydro_18"/>
    <property type="match status" value="1"/>
</dbReference>
<feature type="domain" description="LysM" evidence="19">
    <location>
        <begin position="30"/>
        <end position="78"/>
    </location>
</feature>
<keyword evidence="12" id="KW-0624">Polysaccharide degradation</keyword>
<dbReference type="SUPFAM" id="SSF51445">
    <property type="entry name" value="(Trans)glycosidases"/>
    <property type="match status" value="1"/>
</dbReference>
<keyword evidence="7 14" id="KW-0378">Hydrolase</keyword>
<dbReference type="PROSITE" id="PS51782">
    <property type="entry name" value="LYSM"/>
    <property type="match status" value="3"/>
</dbReference>
<dbReference type="InterPro" id="IPR053214">
    <property type="entry name" value="LysM12-like"/>
</dbReference>
<dbReference type="InterPro" id="IPR011583">
    <property type="entry name" value="Chitinase_II/V-like_cat"/>
</dbReference>
<evidence type="ECO:0000259" key="20">
    <source>
        <dbReference type="PROSITE" id="PS51910"/>
    </source>
</evidence>
<dbReference type="InterPro" id="IPR001223">
    <property type="entry name" value="Glyco_hydro18_cat"/>
</dbReference>
<proteinExistence type="inferred from homology"/>
<dbReference type="EC" id="3.2.1.14" evidence="4"/>
<evidence type="ECO:0000256" key="4">
    <source>
        <dbReference type="ARBA" id="ARBA00012729"/>
    </source>
</evidence>
<dbReference type="Gene3D" id="3.10.350.10">
    <property type="entry name" value="LysM domain"/>
    <property type="match status" value="3"/>
</dbReference>
<comment type="caution">
    <text evidence="13">Lacks conserved residue(s) required for the propagation of feature annotation.</text>
</comment>
<dbReference type="PANTHER" id="PTHR47700">
    <property type="entry name" value="V CHITINASE, PUTATIVE (AFU_ORTHOLOGUE AFUA_6G13720)-RELATED"/>
    <property type="match status" value="1"/>
</dbReference>
<feature type="transmembrane region" description="Helical" evidence="16">
    <location>
        <begin position="1007"/>
        <end position="1027"/>
    </location>
</feature>
<keyword evidence="6 13" id="KW-0147">Chitin-binding</keyword>
<evidence type="ECO:0000256" key="10">
    <source>
        <dbReference type="ARBA" id="ARBA00023277"/>
    </source>
</evidence>
<dbReference type="PROSITE" id="PS01095">
    <property type="entry name" value="GH18_1"/>
    <property type="match status" value="1"/>
</dbReference>
<comment type="subcellular location">
    <subcellularLocation>
        <location evidence="2">Secreted</location>
    </subcellularLocation>
</comment>
<dbReference type="Gene3D" id="3.10.50.10">
    <property type="match status" value="1"/>
</dbReference>
<evidence type="ECO:0000256" key="8">
    <source>
        <dbReference type="ARBA" id="ARBA00023024"/>
    </source>
</evidence>
<keyword evidence="22" id="KW-1185">Reference proteome</keyword>
<dbReference type="InterPro" id="IPR017853">
    <property type="entry name" value="GH"/>
</dbReference>
<dbReference type="CDD" id="cd02878">
    <property type="entry name" value="GH18_zymocin_alpha"/>
    <property type="match status" value="1"/>
</dbReference>
<comment type="catalytic activity">
    <reaction evidence="1">
        <text>Random endo-hydrolysis of N-acetyl-beta-D-glucosaminide (1-&gt;4)-beta-linkages in chitin and chitodextrins.</text>
        <dbReference type="EC" id="3.2.1.14"/>
    </reaction>
</comment>
<dbReference type="GO" id="GO:0008843">
    <property type="term" value="F:endochitinase activity"/>
    <property type="evidence" value="ECO:0007669"/>
    <property type="project" value="UniProtKB-EC"/>
</dbReference>
<evidence type="ECO:0000256" key="1">
    <source>
        <dbReference type="ARBA" id="ARBA00000822"/>
    </source>
</evidence>
<dbReference type="GO" id="GO:0006032">
    <property type="term" value="P:chitin catabolic process"/>
    <property type="evidence" value="ECO:0007669"/>
    <property type="project" value="UniProtKB-KW"/>
</dbReference>
<keyword evidence="5" id="KW-0964">Secreted</keyword>
<feature type="transmembrane region" description="Helical" evidence="16">
    <location>
        <begin position="951"/>
        <end position="973"/>
    </location>
</feature>
<dbReference type="SUPFAM" id="SSF54106">
    <property type="entry name" value="LysM domain"/>
    <property type="match status" value="1"/>
</dbReference>
<feature type="region of interest" description="Disordered" evidence="15">
    <location>
        <begin position="224"/>
        <end position="243"/>
    </location>
</feature>
<dbReference type="InterPro" id="IPR036779">
    <property type="entry name" value="LysM_dom_sf"/>
</dbReference>
<dbReference type="SMART" id="SM00270">
    <property type="entry name" value="ChtBD1"/>
    <property type="match status" value="1"/>
</dbReference>
<evidence type="ECO:0000256" key="6">
    <source>
        <dbReference type="ARBA" id="ARBA00022669"/>
    </source>
</evidence>